<reference evidence="1 2" key="1">
    <citation type="journal article" date="2022" name="Hortic Res">
        <title>A haplotype resolved chromosomal level avocado genome allows analysis of novel avocado genes.</title>
        <authorList>
            <person name="Nath O."/>
            <person name="Fletcher S.J."/>
            <person name="Hayward A."/>
            <person name="Shaw L.M."/>
            <person name="Masouleh A.K."/>
            <person name="Furtado A."/>
            <person name="Henry R.J."/>
            <person name="Mitter N."/>
        </authorList>
    </citation>
    <scope>NUCLEOTIDE SEQUENCE [LARGE SCALE GENOMIC DNA]</scope>
    <source>
        <strain evidence="2">cv. Hass</strain>
    </source>
</reference>
<evidence type="ECO:0000313" key="1">
    <source>
        <dbReference type="EMBL" id="KAJ8628624.1"/>
    </source>
</evidence>
<accession>A0ACC2L5D0</accession>
<name>A0ACC2L5D0_PERAE</name>
<organism evidence="1 2">
    <name type="scientific">Persea americana</name>
    <name type="common">Avocado</name>
    <dbReference type="NCBI Taxonomy" id="3435"/>
    <lineage>
        <taxon>Eukaryota</taxon>
        <taxon>Viridiplantae</taxon>
        <taxon>Streptophyta</taxon>
        <taxon>Embryophyta</taxon>
        <taxon>Tracheophyta</taxon>
        <taxon>Spermatophyta</taxon>
        <taxon>Magnoliopsida</taxon>
        <taxon>Magnoliidae</taxon>
        <taxon>Laurales</taxon>
        <taxon>Lauraceae</taxon>
        <taxon>Persea</taxon>
    </lineage>
</organism>
<sequence length="86" mass="10291">MKAFKQQTTKNHLATNLECSIACLHFHRCRCRRAPYLSIEGEDEFCSLFRIIRCEGPFIRDRLLLLTLLDNSFPYKFDQLMKRIQH</sequence>
<evidence type="ECO:0000313" key="2">
    <source>
        <dbReference type="Proteomes" id="UP001234297"/>
    </source>
</evidence>
<dbReference type="Proteomes" id="UP001234297">
    <property type="component" value="Chromosome 7"/>
</dbReference>
<protein>
    <submittedName>
        <fullName evidence="1">Uncharacterized protein</fullName>
    </submittedName>
</protein>
<gene>
    <name evidence="1" type="ORF">MRB53_021947</name>
</gene>
<keyword evidence="2" id="KW-1185">Reference proteome</keyword>
<dbReference type="EMBL" id="CM056815">
    <property type="protein sequence ID" value="KAJ8628624.1"/>
    <property type="molecule type" value="Genomic_DNA"/>
</dbReference>
<proteinExistence type="predicted"/>
<comment type="caution">
    <text evidence="1">The sequence shown here is derived from an EMBL/GenBank/DDBJ whole genome shotgun (WGS) entry which is preliminary data.</text>
</comment>